<name>A0A1M8A984_MALS4</name>
<protein>
    <recommendedName>
        <fullName evidence="3 8">Inositol-pentakisphosphate 2-kinase</fullName>
        <ecNumber evidence="2 8">2.7.1.158</ecNumber>
    </recommendedName>
</protein>
<dbReference type="Proteomes" id="UP000186303">
    <property type="component" value="Chromosome 5"/>
</dbReference>
<evidence type="ECO:0000256" key="6">
    <source>
        <dbReference type="ARBA" id="ARBA00022777"/>
    </source>
</evidence>
<comment type="catalytic activity">
    <reaction evidence="1 8">
        <text>1D-myo-inositol 1,3,4,5,6-pentakisphosphate + ATP = 1D-myo-inositol hexakisphosphate + ADP + H(+)</text>
        <dbReference type="Rhea" id="RHEA:20313"/>
        <dbReference type="ChEBI" id="CHEBI:15378"/>
        <dbReference type="ChEBI" id="CHEBI:30616"/>
        <dbReference type="ChEBI" id="CHEBI:57733"/>
        <dbReference type="ChEBI" id="CHEBI:58130"/>
        <dbReference type="ChEBI" id="CHEBI:456216"/>
        <dbReference type="EC" id="2.7.1.158"/>
    </reaction>
</comment>
<dbReference type="PANTHER" id="PTHR14456:SF2">
    <property type="entry name" value="INOSITOL-PENTAKISPHOSPHATE 2-KINASE"/>
    <property type="match status" value="1"/>
</dbReference>
<evidence type="ECO:0000256" key="3">
    <source>
        <dbReference type="ARBA" id="ARBA00014846"/>
    </source>
</evidence>
<dbReference type="InterPro" id="IPR043001">
    <property type="entry name" value="IP5_2-K_N_lobe"/>
</dbReference>
<dbReference type="GO" id="GO:0035299">
    <property type="term" value="F:inositol-1,3,4,5,6-pentakisphosphate 2-kinase activity"/>
    <property type="evidence" value="ECO:0007669"/>
    <property type="project" value="UniProtKB-EC"/>
</dbReference>
<dbReference type="OMA" id="WKYISEG"/>
<comment type="domain">
    <text evidence="8">The EXKPK motif is conserved in inositol-pentakisphosphate 2-kinases of both family 1 and 2.</text>
</comment>
<evidence type="ECO:0000256" key="2">
    <source>
        <dbReference type="ARBA" id="ARBA00012023"/>
    </source>
</evidence>
<proteinExistence type="predicted"/>
<dbReference type="GO" id="GO:0005634">
    <property type="term" value="C:nucleus"/>
    <property type="evidence" value="ECO:0007669"/>
    <property type="project" value="TreeGrafter"/>
</dbReference>
<dbReference type="EC" id="2.7.1.158" evidence="2 8"/>
<keyword evidence="6 8" id="KW-0418">Kinase</keyword>
<keyword evidence="10" id="KW-1185">Reference proteome</keyword>
<evidence type="ECO:0000313" key="9">
    <source>
        <dbReference type="EMBL" id="SHO78971.1"/>
    </source>
</evidence>
<sequence length="414" mass="46620">MWPPALYDVVWRVQDWHYVAEGGANVVVGYIGPPVWPFVDTQGTGASLALRIPKSLPEGPRNTIAPSTPPADVFIDQVLTHVLPRESLPVLRRISLTGAVRRFVQELAAQIEQARPAKRRACSHINLAAPYMWAMRDYSQTTASGSLMVEIKPKCGFLPRLPETAYPCKRHYSRYKMHRVYKALTKHNTYPTYADFEQWYDPLDLFSGDPDRIRRAVHALCDDWARGEGNLHVMVHGTRASRQDVEKHIPWLREDAVVGIAERVLTTLLLPHNLHLLAQIAMQQQRLDPLDIEGLDQLWQHVRDKSLLDADESSFPRISLLDYQYAAKGCAKSVSTNDRAMQPIVAAYLLSATLKDLSLFIPIQSESIYTASLYVTDLDAKPAPKLRAHVKTDRLVALSFSHWLSANSPACTST</sequence>
<evidence type="ECO:0000313" key="10">
    <source>
        <dbReference type="Proteomes" id="UP000186303"/>
    </source>
</evidence>
<keyword evidence="4 8" id="KW-0808">Transferase</keyword>
<dbReference type="PANTHER" id="PTHR14456">
    <property type="entry name" value="INOSITOL POLYPHOSPHATE KINASE 1"/>
    <property type="match status" value="1"/>
</dbReference>
<keyword evidence="7 8" id="KW-0067">ATP-binding</keyword>
<evidence type="ECO:0000256" key="4">
    <source>
        <dbReference type="ARBA" id="ARBA00022679"/>
    </source>
</evidence>
<accession>A0A1M8A984</accession>
<dbReference type="InterPro" id="IPR009286">
    <property type="entry name" value="Ins_P5_2-kin"/>
</dbReference>
<reference evidence="10" key="1">
    <citation type="journal article" date="2017" name="Nucleic Acids Res.">
        <title>Proteogenomics produces comprehensive and highly accurate protein-coding gene annotation in a complete genome assembly of Malassezia sympodialis.</title>
        <authorList>
            <person name="Zhu Y."/>
            <person name="Engstroem P.G."/>
            <person name="Tellgren-Roth C."/>
            <person name="Baudo C.D."/>
            <person name="Kennell J.C."/>
            <person name="Sun S."/>
            <person name="Billmyre R.B."/>
            <person name="Schroeder M.S."/>
            <person name="Andersson A."/>
            <person name="Holm T."/>
            <person name="Sigurgeirsson B."/>
            <person name="Wu G."/>
            <person name="Sankaranarayanan S.R."/>
            <person name="Siddharthan R."/>
            <person name="Sanyal K."/>
            <person name="Lundeberg J."/>
            <person name="Nystedt B."/>
            <person name="Boekhout T."/>
            <person name="Dawson T.L. Jr."/>
            <person name="Heitman J."/>
            <person name="Scheynius A."/>
            <person name="Lehtioe J."/>
        </authorList>
    </citation>
    <scope>NUCLEOTIDE SEQUENCE [LARGE SCALE GENOMIC DNA]</scope>
    <source>
        <strain evidence="10">ATCC 42132</strain>
    </source>
</reference>
<dbReference type="VEuPathDB" id="FungiDB:MSYG_3320"/>
<evidence type="ECO:0000256" key="7">
    <source>
        <dbReference type="ARBA" id="ARBA00022840"/>
    </source>
</evidence>
<dbReference type="Gene3D" id="3.30.200.110">
    <property type="entry name" value="Inositol-pentakisphosphate 2-kinase, N-lobe"/>
    <property type="match status" value="1"/>
</dbReference>
<keyword evidence="5 8" id="KW-0547">Nucleotide-binding</keyword>
<dbReference type="AlphaFoldDB" id="A0A1M8A984"/>
<dbReference type="GO" id="GO:0005524">
    <property type="term" value="F:ATP binding"/>
    <property type="evidence" value="ECO:0007669"/>
    <property type="project" value="UniProtKB-KW"/>
</dbReference>
<evidence type="ECO:0000256" key="1">
    <source>
        <dbReference type="ARBA" id="ARBA00001774"/>
    </source>
</evidence>
<dbReference type="Pfam" id="PF06090">
    <property type="entry name" value="Ins_P5_2-kin"/>
    <property type="match status" value="1"/>
</dbReference>
<organism evidence="9 10">
    <name type="scientific">Malassezia sympodialis (strain ATCC 42132)</name>
    <name type="common">Atopic eczema-associated yeast</name>
    <dbReference type="NCBI Taxonomy" id="1230383"/>
    <lineage>
        <taxon>Eukaryota</taxon>
        <taxon>Fungi</taxon>
        <taxon>Dikarya</taxon>
        <taxon>Basidiomycota</taxon>
        <taxon>Ustilaginomycotina</taxon>
        <taxon>Malasseziomycetes</taxon>
        <taxon>Malasseziales</taxon>
        <taxon>Malasseziaceae</taxon>
        <taxon>Malassezia</taxon>
    </lineage>
</organism>
<gene>
    <name evidence="9" type="ORF">MSYG_3320</name>
</gene>
<dbReference type="EMBL" id="LT671825">
    <property type="protein sequence ID" value="SHO78971.1"/>
    <property type="molecule type" value="Genomic_DNA"/>
</dbReference>
<dbReference type="GO" id="GO:0032958">
    <property type="term" value="P:inositol phosphate biosynthetic process"/>
    <property type="evidence" value="ECO:0007669"/>
    <property type="project" value="TreeGrafter"/>
</dbReference>
<comment type="function">
    <text evidence="8">Phosphorylates Ins(1,3,4,5,6)P5 at position 2 to form Ins(1,2,3,4,5,6)P6 (InsP6 or phytate).</text>
</comment>
<evidence type="ECO:0000256" key="8">
    <source>
        <dbReference type="RuleBase" id="RU364126"/>
    </source>
</evidence>
<dbReference type="OrthoDB" id="272370at2759"/>
<evidence type="ECO:0000256" key="5">
    <source>
        <dbReference type="ARBA" id="ARBA00022741"/>
    </source>
</evidence>